<name>A0A0M2UWK1_9BACT</name>
<dbReference type="InterPro" id="IPR016087">
    <property type="entry name" value="Chalcone_isomerase"/>
</dbReference>
<dbReference type="InterPro" id="IPR036298">
    <property type="entry name" value="Chalcone_isomerase_sf"/>
</dbReference>
<evidence type="ECO:0000313" key="3">
    <source>
        <dbReference type="EMBL" id="KKO19346.1"/>
    </source>
</evidence>
<dbReference type="SUPFAM" id="SSF54626">
    <property type="entry name" value="Chalcone isomerase"/>
    <property type="match status" value="1"/>
</dbReference>
<feature type="domain" description="Chalcone isomerase" evidence="2">
    <location>
        <begin position="21"/>
        <end position="186"/>
    </location>
</feature>
<dbReference type="Pfam" id="PF16036">
    <property type="entry name" value="Chalcone_3"/>
    <property type="match status" value="1"/>
</dbReference>
<proteinExistence type="predicted"/>
<dbReference type="InterPro" id="IPR016088">
    <property type="entry name" value="Chalcone_isomerase_3-sand"/>
</dbReference>
<feature type="chain" id="PRO_5005644123" evidence="1">
    <location>
        <begin position="22"/>
        <end position="187"/>
    </location>
</feature>
<sequence>MIRKILIVIFFALTIITTAQAKEIGGVNLPDTIMSGKEHLVLNGAGLRKKFFVKAYAGGLYLKTKEDSAKKIVNADEPMAIRLQFIYDGVSCKQLVEGWNEGFANATMGNPGPIKERADTFNSFFTEDARKGDIYDIVYAPGEGVYVSIKGKLMGTIKGLDFKKALFAIWLGEKPVDTSLKQGMLGK</sequence>
<dbReference type="GO" id="GO:0016872">
    <property type="term" value="F:intramolecular lyase activity"/>
    <property type="evidence" value="ECO:0007669"/>
    <property type="project" value="InterPro"/>
</dbReference>
<dbReference type="Gene3D" id="3.50.70.10">
    <property type="match status" value="1"/>
</dbReference>
<keyword evidence="4" id="KW-1185">Reference proteome</keyword>
<keyword evidence="3" id="KW-0413">Isomerase</keyword>
<dbReference type="Proteomes" id="UP000034954">
    <property type="component" value="Unassembled WGS sequence"/>
</dbReference>
<comment type="caution">
    <text evidence="3">The sequence shown here is derived from an EMBL/GenBank/DDBJ whole genome shotgun (WGS) entry which is preliminary data.</text>
</comment>
<evidence type="ECO:0000259" key="2">
    <source>
        <dbReference type="Pfam" id="PF16036"/>
    </source>
</evidence>
<dbReference type="EMBL" id="LAQJ01000199">
    <property type="protein sequence ID" value="KKO19346.1"/>
    <property type="molecule type" value="Genomic_DNA"/>
</dbReference>
<feature type="signal peptide" evidence="1">
    <location>
        <begin position="1"/>
        <end position="21"/>
    </location>
</feature>
<evidence type="ECO:0000256" key="1">
    <source>
        <dbReference type="SAM" id="SignalP"/>
    </source>
</evidence>
<organism evidence="3 4">
    <name type="scientific">Candidatus Brocadia fulgida</name>
    <dbReference type="NCBI Taxonomy" id="380242"/>
    <lineage>
        <taxon>Bacteria</taxon>
        <taxon>Pseudomonadati</taxon>
        <taxon>Planctomycetota</taxon>
        <taxon>Candidatus Brocadiia</taxon>
        <taxon>Candidatus Brocadiales</taxon>
        <taxon>Candidatus Brocadiaceae</taxon>
        <taxon>Candidatus Brocadia</taxon>
    </lineage>
</organism>
<reference evidence="3 4" key="1">
    <citation type="journal article" date="2013" name="BMC Microbiol.">
        <title>Identification of the type II cytochrome c maturation pathway in anammox bacteria by comparative genomics.</title>
        <authorList>
            <person name="Ferousi C."/>
            <person name="Speth D.R."/>
            <person name="Reimann J."/>
            <person name="Op den Camp H.J."/>
            <person name="Allen J.W."/>
            <person name="Keltjens J.T."/>
            <person name="Jetten M.S."/>
        </authorList>
    </citation>
    <scope>NUCLEOTIDE SEQUENCE [LARGE SCALE GENOMIC DNA]</scope>
    <source>
        <strain evidence="3">RU1</strain>
    </source>
</reference>
<evidence type="ECO:0000313" key="4">
    <source>
        <dbReference type="Proteomes" id="UP000034954"/>
    </source>
</evidence>
<keyword evidence="1" id="KW-0732">Signal</keyword>
<gene>
    <name evidence="3" type="ORF">BROFUL_01945</name>
</gene>
<accession>A0A0M2UWK1</accession>
<dbReference type="AlphaFoldDB" id="A0A0M2UWK1"/>
<protein>
    <submittedName>
        <fullName evidence="3">Chalcone-flavanone isomerase</fullName>
    </submittedName>
</protein>